<evidence type="ECO:0000256" key="1">
    <source>
        <dbReference type="ARBA" id="ARBA00022490"/>
    </source>
</evidence>
<keyword evidence="6" id="KW-1185">Reference proteome</keyword>
<keyword evidence="3" id="KW-0159">Chromosome partition</keyword>
<reference evidence="5 6" key="1">
    <citation type="journal article" date="2014" name="ISME J.">
        <title>Ecophysiology of Thioploca ingrica as revealed by the complete genome sequence supplemented with proteomic evidence.</title>
        <authorList>
            <person name="Kojima H."/>
            <person name="Ogura Y."/>
            <person name="Yamamoto N."/>
            <person name="Togashi T."/>
            <person name="Mori H."/>
            <person name="Watanabe T."/>
            <person name="Nemoto F."/>
            <person name="Kurokawa K."/>
            <person name="Hayashi T."/>
            <person name="Fukui M."/>
        </authorList>
    </citation>
    <scope>NUCLEOTIDE SEQUENCE [LARGE SCALE GENOMIC DNA]</scope>
</reference>
<keyword evidence="2" id="KW-0132">Cell division</keyword>
<dbReference type="InterPro" id="IPR036388">
    <property type="entry name" value="WH-like_DNA-bd_sf"/>
</dbReference>
<dbReference type="HOGENOM" id="CLU_045647_5_2_6"/>
<keyword evidence="1" id="KW-0963">Cytoplasm</keyword>
<protein>
    <submittedName>
        <fullName evidence="5">Segregation and condensation protein B</fullName>
    </submittedName>
</protein>
<dbReference type="PANTHER" id="PTHR34298">
    <property type="entry name" value="SEGREGATION AND CONDENSATION PROTEIN B"/>
    <property type="match status" value="1"/>
</dbReference>
<dbReference type="Gene3D" id="1.10.10.10">
    <property type="entry name" value="Winged helix-like DNA-binding domain superfamily/Winged helix DNA-binding domain"/>
    <property type="match status" value="2"/>
</dbReference>
<dbReference type="InterPro" id="IPR005234">
    <property type="entry name" value="ScpB_csome_segregation"/>
</dbReference>
<evidence type="ECO:0000256" key="4">
    <source>
        <dbReference type="ARBA" id="ARBA00023306"/>
    </source>
</evidence>
<dbReference type="Proteomes" id="UP000031623">
    <property type="component" value="Chromosome"/>
</dbReference>
<sequence>MLDDLQLKAIIEAALLVADKPLTLEQLQSLFTPLAEPPTRPILRTLLAELSTDCTQRGIELVETASGYRFQVKANLIPWIKRLWTTAPPRYSRALLETLAIIAYRQPITRTEIEAIRGISVSTEVIKKLHDYQWIRILAYRETPGRPALYGTTRQFLDHFGLKNLDDLPTLTQLVAMTPLPIEAITPDDLDNIE</sequence>
<dbReference type="GO" id="GO:0051304">
    <property type="term" value="P:chromosome separation"/>
    <property type="evidence" value="ECO:0007669"/>
    <property type="project" value="InterPro"/>
</dbReference>
<evidence type="ECO:0000256" key="2">
    <source>
        <dbReference type="ARBA" id="ARBA00022618"/>
    </source>
</evidence>
<dbReference type="AlphaFoldDB" id="A0A090AHG6"/>
<evidence type="ECO:0000313" key="6">
    <source>
        <dbReference type="Proteomes" id="UP000031623"/>
    </source>
</evidence>
<evidence type="ECO:0000256" key="3">
    <source>
        <dbReference type="ARBA" id="ARBA00022829"/>
    </source>
</evidence>
<dbReference type="EMBL" id="AP014633">
    <property type="protein sequence ID" value="BAP57758.1"/>
    <property type="molecule type" value="Genomic_DNA"/>
</dbReference>
<dbReference type="SUPFAM" id="SSF46785">
    <property type="entry name" value="Winged helix' DNA-binding domain"/>
    <property type="match status" value="2"/>
</dbReference>
<proteinExistence type="predicted"/>
<dbReference type="NCBIfam" id="TIGR00281">
    <property type="entry name" value="SMC-Scp complex subunit ScpB"/>
    <property type="match status" value="1"/>
</dbReference>
<organism evidence="5 6">
    <name type="scientific">Thioploca ingrica</name>
    <dbReference type="NCBI Taxonomy" id="40754"/>
    <lineage>
        <taxon>Bacteria</taxon>
        <taxon>Pseudomonadati</taxon>
        <taxon>Pseudomonadota</taxon>
        <taxon>Gammaproteobacteria</taxon>
        <taxon>Thiotrichales</taxon>
        <taxon>Thiotrichaceae</taxon>
        <taxon>Thioploca</taxon>
    </lineage>
</organism>
<dbReference type="GO" id="GO:0051301">
    <property type="term" value="P:cell division"/>
    <property type="evidence" value="ECO:0007669"/>
    <property type="project" value="UniProtKB-KW"/>
</dbReference>
<keyword evidence="4" id="KW-0131">Cell cycle</keyword>
<gene>
    <name evidence="5" type="ORF">THII_3461</name>
</gene>
<dbReference type="KEGG" id="tig:THII_3461"/>
<dbReference type="PIRSF" id="PIRSF019345">
    <property type="entry name" value="ScpB"/>
    <property type="match status" value="1"/>
</dbReference>
<dbReference type="Pfam" id="PF04079">
    <property type="entry name" value="SMC_ScpB"/>
    <property type="match status" value="1"/>
</dbReference>
<dbReference type="STRING" id="40754.THII_3461"/>
<evidence type="ECO:0000313" key="5">
    <source>
        <dbReference type="EMBL" id="BAP57758.1"/>
    </source>
</evidence>
<dbReference type="OrthoDB" id="9806226at2"/>
<dbReference type="PANTHER" id="PTHR34298:SF2">
    <property type="entry name" value="SEGREGATION AND CONDENSATION PROTEIN B"/>
    <property type="match status" value="1"/>
</dbReference>
<dbReference type="InterPro" id="IPR036390">
    <property type="entry name" value="WH_DNA-bd_sf"/>
</dbReference>
<accession>A0A090AHG6</accession>
<name>A0A090AHG6_9GAMM</name>